<accession>A0A8S5NA71</accession>
<protein>
    <submittedName>
        <fullName evidence="1">Uncharacterized protein</fullName>
    </submittedName>
</protein>
<evidence type="ECO:0000313" key="1">
    <source>
        <dbReference type="EMBL" id="DAD91677.1"/>
    </source>
</evidence>
<proteinExistence type="predicted"/>
<name>A0A8S5NA71_9CAUD</name>
<dbReference type="EMBL" id="BK015118">
    <property type="protein sequence ID" value="DAD91677.1"/>
    <property type="molecule type" value="Genomic_DNA"/>
</dbReference>
<sequence length="70" mass="8200">MSLISLIILTFASDIYRLITVMAHSKIPTTVIKATPEVRRILDKMRANKRTQVEKLRKMKPEEFTIRIML</sequence>
<organism evidence="1">
    <name type="scientific">Siphoviridae sp. ctSOk3</name>
    <dbReference type="NCBI Taxonomy" id="2826342"/>
    <lineage>
        <taxon>Viruses</taxon>
        <taxon>Duplodnaviria</taxon>
        <taxon>Heunggongvirae</taxon>
        <taxon>Uroviricota</taxon>
        <taxon>Caudoviricetes</taxon>
    </lineage>
</organism>
<reference evidence="1" key="1">
    <citation type="journal article" date="2021" name="Proc. Natl. Acad. Sci. U.S.A.">
        <title>A Catalog of Tens of Thousands of Viruses from Human Metagenomes Reveals Hidden Associations with Chronic Diseases.</title>
        <authorList>
            <person name="Tisza M.J."/>
            <person name="Buck C.B."/>
        </authorList>
    </citation>
    <scope>NUCLEOTIDE SEQUENCE</scope>
    <source>
        <strain evidence="1">CtSOk3</strain>
    </source>
</reference>